<dbReference type="InterPro" id="IPR021828">
    <property type="entry name" value="GlgE_dom_N/S"/>
</dbReference>
<gene>
    <name evidence="6" type="primary">glgE</name>
    <name evidence="9" type="ORF">J2S49_000559</name>
</gene>
<keyword evidence="2 6" id="KW-0328">Glycosyltransferase</keyword>
<dbReference type="InterPro" id="IPR049171">
    <property type="entry name" value="GLGE_C"/>
</dbReference>
<comment type="catalytic activity">
    <reaction evidence="5 6">
        <text>alpha-maltose 1-phosphate + [(1-&gt;4)-alpha-D-glucosyl](n) = [(1-&gt;4)-alpha-D-glucosyl](n+2) + phosphate</text>
        <dbReference type="Rhea" id="RHEA:42692"/>
        <dbReference type="Rhea" id="RHEA-COMP:9584"/>
        <dbReference type="Rhea" id="RHEA-COMP:10183"/>
        <dbReference type="ChEBI" id="CHEBI:15444"/>
        <dbReference type="ChEBI" id="CHEBI:43474"/>
        <dbReference type="ChEBI" id="CHEBI:63576"/>
        <dbReference type="EC" id="2.4.99.16"/>
    </reaction>
</comment>
<keyword evidence="10" id="KW-1185">Reference proteome</keyword>
<feature type="binding site" evidence="6">
    <location>
        <begin position="624"/>
        <end position="625"/>
    </location>
    <ligand>
        <name>alpha-maltose 1-phosphate</name>
        <dbReference type="ChEBI" id="CHEBI:63576"/>
    </ligand>
</feature>
<dbReference type="Gene3D" id="2.60.40.1180">
    <property type="entry name" value="Golgi alpha-mannosidase II"/>
    <property type="match status" value="1"/>
</dbReference>
<dbReference type="EC" id="2.4.99.16" evidence="6"/>
<dbReference type="PANTHER" id="PTHR47786:SF2">
    <property type="entry name" value="GLYCOSYL HYDROLASE FAMILY 13 CATALYTIC DOMAIN-CONTAINING PROTEIN"/>
    <property type="match status" value="1"/>
</dbReference>
<dbReference type="PANTHER" id="PTHR47786">
    <property type="entry name" value="ALPHA-1,4-GLUCAN:MALTOSE-1-PHOSPHATE MALTOSYLTRANSFERASE"/>
    <property type="match status" value="1"/>
</dbReference>
<evidence type="ECO:0000259" key="8">
    <source>
        <dbReference type="SMART" id="SM00642"/>
    </source>
</evidence>
<protein>
    <recommendedName>
        <fullName evidence="6">Alpha-1,4-glucan:maltose-1-phosphate maltosyltransferase</fullName>
        <shortName evidence="6">GMPMT</shortName>
        <ecNumber evidence="6">2.4.99.16</ecNumber>
    </recommendedName>
    <alternativeName>
        <fullName evidence="6">(1-&gt;4)-alpha-D-glucan:maltose-1-phosphate alpha-D-maltosyltransferase</fullName>
    </alternativeName>
</protein>
<dbReference type="CDD" id="cd11344">
    <property type="entry name" value="AmyAc_GlgE_like"/>
    <property type="match status" value="1"/>
</dbReference>
<feature type="compositionally biased region" description="Low complexity" evidence="7">
    <location>
        <begin position="69"/>
        <end position="81"/>
    </location>
</feature>
<proteinExistence type="inferred from homology"/>
<dbReference type="Gene3D" id="2.60.40.10">
    <property type="entry name" value="Immunoglobulins"/>
    <property type="match status" value="1"/>
</dbReference>
<comment type="similarity">
    <text evidence="6">Belongs to the glycosyl hydrolase 13 family. GlgE subfamily.</text>
</comment>
<dbReference type="InterPro" id="IPR026585">
    <property type="entry name" value="GlgE"/>
</dbReference>
<feature type="binding site" evidence="6">
    <location>
        <position position="486"/>
    </location>
    <ligand>
        <name>alpha-maltose 1-phosphate</name>
        <dbReference type="ChEBI" id="CHEBI:63576"/>
    </ligand>
</feature>
<evidence type="ECO:0000313" key="9">
    <source>
        <dbReference type="EMBL" id="MDP9800483.1"/>
    </source>
</evidence>
<dbReference type="InterPro" id="IPR017853">
    <property type="entry name" value="GH"/>
</dbReference>
<feature type="compositionally biased region" description="Basic residues" evidence="7">
    <location>
        <begin position="1"/>
        <end position="10"/>
    </location>
</feature>
<feature type="binding site" evidence="6">
    <location>
        <position position="450"/>
    </location>
    <ligand>
        <name>alpha-maltose 1-phosphate</name>
        <dbReference type="ChEBI" id="CHEBI:63576"/>
    </ligand>
</feature>
<feature type="site" description="Transition state stabilizer" evidence="6">
    <location>
        <position position="571"/>
    </location>
</feature>
<keyword evidence="3 6" id="KW-0808">Transferase</keyword>
<feature type="compositionally biased region" description="Low complexity" evidence="7">
    <location>
        <begin position="39"/>
        <end position="49"/>
    </location>
</feature>
<comment type="subunit">
    <text evidence="1 6">Homodimer.</text>
</comment>
<evidence type="ECO:0000256" key="5">
    <source>
        <dbReference type="ARBA" id="ARBA00048735"/>
    </source>
</evidence>
<feature type="region of interest" description="Disordered" evidence="7">
    <location>
        <begin position="1"/>
        <end position="82"/>
    </location>
</feature>
<feature type="active site" description="Proton donor" evidence="6">
    <location>
        <position position="514"/>
    </location>
</feature>
<evidence type="ECO:0000256" key="2">
    <source>
        <dbReference type="ARBA" id="ARBA00022676"/>
    </source>
</evidence>
<dbReference type="HAMAP" id="MF_02124">
    <property type="entry name" value="GlgE"/>
    <property type="match status" value="1"/>
</dbReference>
<keyword evidence="4 6" id="KW-0119">Carbohydrate metabolism</keyword>
<feature type="domain" description="Glycosyl hydrolase family 13 catalytic" evidence="8">
    <location>
        <begin position="302"/>
        <end position="634"/>
    </location>
</feature>
<dbReference type="GO" id="GO:0016757">
    <property type="term" value="F:glycosyltransferase activity"/>
    <property type="evidence" value="ECO:0007669"/>
    <property type="project" value="UniProtKB-KW"/>
</dbReference>
<evidence type="ECO:0000256" key="3">
    <source>
        <dbReference type="ARBA" id="ARBA00022679"/>
    </source>
</evidence>
<evidence type="ECO:0000256" key="7">
    <source>
        <dbReference type="SAM" id="MobiDB-lite"/>
    </source>
</evidence>
<dbReference type="Gene3D" id="1.20.58.80">
    <property type="entry name" value="Phosphotransferase system, lactose/cellobiose-type IIA subunit"/>
    <property type="match status" value="1"/>
</dbReference>
<evidence type="ECO:0000313" key="10">
    <source>
        <dbReference type="Proteomes" id="UP001235966"/>
    </source>
</evidence>
<accession>A0ABT9N9U9</accession>
<name>A0ABT9N9U9_9ACTO</name>
<dbReference type="Gene3D" id="3.20.20.80">
    <property type="entry name" value="Glycosidases"/>
    <property type="match status" value="1"/>
</dbReference>
<organism evidence="9 10">
    <name type="scientific">Arcanobacterium wilhelmae</name>
    <dbReference type="NCBI Taxonomy" id="1803177"/>
    <lineage>
        <taxon>Bacteria</taxon>
        <taxon>Bacillati</taxon>
        <taxon>Actinomycetota</taxon>
        <taxon>Actinomycetes</taxon>
        <taxon>Actinomycetales</taxon>
        <taxon>Actinomycetaceae</taxon>
        <taxon>Arcanobacterium</taxon>
    </lineage>
</organism>
<dbReference type="Pfam" id="PF11896">
    <property type="entry name" value="GlgE_dom_N_S"/>
    <property type="match status" value="1"/>
</dbReference>
<comment type="caution">
    <text evidence="9">The sequence shown here is derived from an EMBL/GenBank/DDBJ whole genome shotgun (WGS) entry which is preliminary data.</text>
</comment>
<feature type="binding site" evidence="6">
    <location>
        <position position="415"/>
    </location>
    <ligand>
        <name>alpha-maltose 1-phosphate</name>
        <dbReference type="ChEBI" id="CHEBI:63576"/>
    </ligand>
</feature>
<evidence type="ECO:0000256" key="1">
    <source>
        <dbReference type="ARBA" id="ARBA00011738"/>
    </source>
</evidence>
<dbReference type="Pfam" id="PF21702">
    <property type="entry name" value="GLGE_C"/>
    <property type="match status" value="1"/>
</dbReference>
<dbReference type="Proteomes" id="UP001235966">
    <property type="component" value="Unassembled WGS sequence"/>
</dbReference>
<feature type="active site" description="Nucleophile" evidence="6">
    <location>
        <position position="485"/>
    </location>
</feature>
<reference evidence="9 10" key="1">
    <citation type="submission" date="2023-07" db="EMBL/GenBank/DDBJ databases">
        <title>Sequencing the genomes of 1000 actinobacteria strains.</title>
        <authorList>
            <person name="Klenk H.-P."/>
        </authorList>
    </citation>
    <scope>NUCLEOTIDE SEQUENCE [LARGE SCALE GENOMIC DNA]</scope>
    <source>
        <strain evidence="9 10">DSM 102162</strain>
    </source>
</reference>
<dbReference type="SUPFAM" id="SSF51445">
    <property type="entry name" value="(Trans)glycosidases"/>
    <property type="match status" value="1"/>
</dbReference>
<dbReference type="InterPro" id="IPR006047">
    <property type="entry name" value="GH13_cat_dom"/>
</dbReference>
<feature type="binding site" evidence="6">
    <location>
        <position position="355"/>
    </location>
    <ligand>
        <name>alpha-maltose 1-phosphate</name>
        <dbReference type="ChEBI" id="CHEBI:63576"/>
    </ligand>
</feature>
<dbReference type="EMBL" id="JAUSQW010000001">
    <property type="protein sequence ID" value="MDP9800483.1"/>
    <property type="molecule type" value="Genomic_DNA"/>
</dbReference>
<sequence length="790" mass="86735">MSIFHRKSKHSATTPEPQGAPEMSRPLSSEVPSDPLAHTPEPATTPGGEPRSKAKHAATPVKGPVSHTSPSAPSGAVPASVLGSSAPAGNPFGVPQPAPFAPVGRIPIVDISPKLADGAWAVKGTEHEAFPVRATIFREGHDLFAAEAVLVDPQGHVAQRVPMVDIAPGLRRHEAWLTPTAPGRWTFYISAWSDPWATWRHNAEIKLAAGQDIELVFLEGQALLARAAKGAPASSGEHETFLAAGAATMNTQATARERYASATNPSVLAALEKYPLRDLESHSASFPVAVDRERALVGSWYEIFPRSIGAYQAPDGSWVSGTLRTAAEGLDRIAGMGFDVVYLTPIHPIGTTARKGKNNTLTAMPGDPGSPYAIGSPDGGHDAIDPVLGTFEDFDAFVGRARELGMEVAMDFALQCSPDHPWVVEHPEWFTTRADGTIAYAENPPKKYQDIYPLNFDNDPEGIYAEIVRILELWVAHGVTIFRVDNPHTKPVAFWQRLLAEFRERHPEVIFLAEAFTQPPMMQTLGAIGFHQSYTYFAWRNERGEIEDYLRELAYESDSRLRPAFWPTTHDILTPYMQNGGRNAFMIRAILAATGSPTWGIYSGYELVEREPRPGFEEQNDNEKYEYKPRDFEAVRRNGVEGLLTRLNEIRSRHVALQRLRNVHINGSTDEKILSFTKIARRSEVADSRAHVAPAQTTTTGAPWPTVVAEDPNEVADAVIVVVNLDAYTARNAELYLDLSLFGARANGDEPVLEVTDELTGETYHWNSHPFVRLDPSNRPAHILSVKVIK</sequence>
<evidence type="ECO:0000256" key="4">
    <source>
        <dbReference type="ARBA" id="ARBA00023277"/>
    </source>
</evidence>
<dbReference type="InterPro" id="IPR013780">
    <property type="entry name" value="Glyco_hydro_b"/>
</dbReference>
<dbReference type="InterPro" id="IPR013783">
    <property type="entry name" value="Ig-like_fold"/>
</dbReference>
<dbReference type="SMART" id="SM00642">
    <property type="entry name" value="Aamy"/>
    <property type="match status" value="1"/>
</dbReference>
<evidence type="ECO:0000256" key="6">
    <source>
        <dbReference type="HAMAP-Rule" id="MF_02124"/>
    </source>
</evidence>
<comment type="function">
    <text evidence="6">Maltosyltransferase that uses maltose 1-phosphate (M1P) as the sugar donor to elongate linear or branched alpha-(1-&gt;4)-glucans. Is involved in a branched alpha-glucan biosynthetic pathway from trehalose, together with TreS, Mak and GlgB.</text>
</comment>